<dbReference type="AlphaFoldDB" id="A0A2X3KXB7"/>
<protein>
    <submittedName>
        <fullName evidence="2">Integrase core domain</fullName>
    </submittedName>
</protein>
<dbReference type="GO" id="GO:0015074">
    <property type="term" value="P:DNA integration"/>
    <property type="evidence" value="ECO:0007669"/>
    <property type="project" value="InterPro"/>
</dbReference>
<proteinExistence type="predicted"/>
<evidence type="ECO:0000313" key="3">
    <source>
        <dbReference type="Proteomes" id="UP000251197"/>
    </source>
</evidence>
<dbReference type="GO" id="GO:0003676">
    <property type="term" value="F:nucleic acid binding"/>
    <property type="evidence" value="ECO:0007669"/>
    <property type="project" value="InterPro"/>
</dbReference>
<dbReference type="Gene3D" id="3.30.420.10">
    <property type="entry name" value="Ribonuclease H-like superfamily/Ribonuclease H"/>
    <property type="match status" value="1"/>
</dbReference>
<sequence>MGSGSNTHVAGHVFINPDTGVTALENLFRSMVPRMTGLKDVPPKCCLLVFIDDATGRLMHLRFGETESAFDYMMATREYLEQHGKPLAFYSDKHGIFRVNNGGTTTTGITQFGRVLSELGIELICANSPQAKGRVERANQTLQDRLIKEMRLEGISSIEDANAWLDSFIIDFNRRFARPAKYPKGPASTGG</sequence>
<dbReference type="InterPro" id="IPR036397">
    <property type="entry name" value="RNaseH_sf"/>
</dbReference>
<evidence type="ECO:0000313" key="2">
    <source>
        <dbReference type="EMBL" id="SQC92220.1"/>
    </source>
</evidence>
<evidence type="ECO:0000259" key="1">
    <source>
        <dbReference type="PROSITE" id="PS50994"/>
    </source>
</evidence>
<dbReference type="PANTHER" id="PTHR35004:SF7">
    <property type="entry name" value="INTEGRASE PROTEIN"/>
    <property type="match status" value="1"/>
</dbReference>
<name>A0A2X3KXB7_9ENTR</name>
<dbReference type="PROSITE" id="PS50994">
    <property type="entry name" value="INTEGRASE"/>
    <property type="match status" value="1"/>
</dbReference>
<gene>
    <name evidence="2" type="ORF">NCTC12120_05413</name>
</gene>
<dbReference type="InterPro" id="IPR001584">
    <property type="entry name" value="Integrase_cat-core"/>
</dbReference>
<reference evidence="2 3" key="1">
    <citation type="submission" date="2018-06" db="EMBL/GenBank/DDBJ databases">
        <authorList>
            <consortium name="Pathogen Informatics"/>
            <person name="Doyle S."/>
        </authorList>
    </citation>
    <scope>NUCLEOTIDE SEQUENCE [LARGE SCALE GENOMIC DNA]</scope>
    <source>
        <strain evidence="2 3">NCTC12120</strain>
    </source>
</reference>
<feature type="domain" description="Integrase catalytic" evidence="1">
    <location>
        <begin position="13"/>
        <end position="191"/>
    </location>
</feature>
<accession>A0A2X3KXB7</accession>
<organism evidence="2 3">
    <name type="scientific">Cedecea neteri</name>
    <dbReference type="NCBI Taxonomy" id="158822"/>
    <lineage>
        <taxon>Bacteria</taxon>
        <taxon>Pseudomonadati</taxon>
        <taxon>Pseudomonadota</taxon>
        <taxon>Gammaproteobacteria</taxon>
        <taxon>Enterobacterales</taxon>
        <taxon>Enterobacteriaceae</taxon>
        <taxon>Cedecea</taxon>
    </lineage>
</organism>
<dbReference type="PANTHER" id="PTHR35004">
    <property type="entry name" value="TRANSPOSASE RV3428C-RELATED"/>
    <property type="match status" value="1"/>
</dbReference>
<dbReference type="EMBL" id="UAVU01000009">
    <property type="protein sequence ID" value="SQC92220.1"/>
    <property type="molecule type" value="Genomic_DNA"/>
</dbReference>
<dbReference type="SUPFAM" id="SSF53098">
    <property type="entry name" value="Ribonuclease H-like"/>
    <property type="match status" value="1"/>
</dbReference>
<dbReference type="Proteomes" id="UP000251197">
    <property type="component" value="Unassembled WGS sequence"/>
</dbReference>
<dbReference type="InterPro" id="IPR012337">
    <property type="entry name" value="RNaseH-like_sf"/>
</dbReference>